<evidence type="ECO:0000313" key="4">
    <source>
        <dbReference type="Proteomes" id="UP000288246"/>
    </source>
</evidence>
<keyword evidence="2" id="KW-0812">Transmembrane</keyword>
<evidence type="ECO:0000256" key="2">
    <source>
        <dbReference type="SAM" id="Phobius"/>
    </source>
</evidence>
<keyword evidence="2" id="KW-0472">Membrane</keyword>
<dbReference type="AlphaFoldDB" id="A0A401V4S4"/>
<feature type="transmembrane region" description="Helical" evidence="2">
    <location>
        <begin position="72"/>
        <end position="92"/>
    </location>
</feature>
<evidence type="ECO:0000313" key="3">
    <source>
        <dbReference type="EMBL" id="GCD21902.1"/>
    </source>
</evidence>
<evidence type="ECO:0000256" key="1">
    <source>
        <dbReference type="SAM" id="MobiDB-lite"/>
    </source>
</evidence>
<gene>
    <name evidence="3" type="ORF">CTKZ_34640</name>
</gene>
<dbReference type="Proteomes" id="UP000288246">
    <property type="component" value="Unassembled WGS sequence"/>
</dbReference>
<accession>A0A401V4S4</accession>
<organism evidence="3 4">
    <name type="scientific">Cellulomonas algicola</name>
    <dbReference type="NCBI Taxonomy" id="2071633"/>
    <lineage>
        <taxon>Bacteria</taxon>
        <taxon>Bacillati</taxon>
        <taxon>Actinomycetota</taxon>
        <taxon>Actinomycetes</taxon>
        <taxon>Micrococcales</taxon>
        <taxon>Cellulomonadaceae</taxon>
        <taxon>Cellulomonas</taxon>
    </lineage>
</organism>
<proteinExistence type="predicted"/>
<feature type="transmembrane region" description="Helical" evidence="2">
    <location>
        <begin position="99"/>
        <end position="117"/>
    </location>
</feature>
<feature type="region of interest" description="Disordered" evidence="1">
    <location>
        <begin position="259"/>
        <end position="278"/>
    </location>
</feature>
<dbReference type="EMBL" id="BHYL01000372">
    <property type="protein sequence ID" value="GCD21902.1"/>
    <property type="molecule type" value="Genomic_DNA"/>
</dbReference>
<protein>
    <submittedName>
        <fullName evidence="3">Uncharacterized protein</fullName>
    </submittedName>
</protein>
<keyword evidence="2" id="KW-1133">Transmembrane helix</keyword>
<comment type="caution">
    <text evidence="3">The sequence shown here is derived from an EMBL/GenBank/DDBJ whole genome shotgun (WGS) entry which is preliminary data.</text>
</comment>
<sequence length="278" mass="27686">MFPVTPAGEGARPAWSRAHETFHGLGVPHPRGYRDRMPSATTGPWRLVRAGVVASVVVALAGLAHVLGGGRLPAGVVLVALTSLVLAVCVALAGRRLGVVAVTAVLGAGQLVLHHAFTVLSATGCAPSAGPAAGVADPHAAHTAAQHTAHLAARATDHAAHLAGQAADHVAHAGQAVGTLACADPHGVATPLLGASAMLVLHVVATVLTALVVAGGDRALHWLLAWLRPRVVVPGPVAVPVGGTLVGPVASVAPLRAPWSRAHPRRGPPSGPPAPPAR</sequence>
<name>A0A401V4S4_9CELL</name>
<keyword evidence="4" id="KW-1185">Reference proteome</keyword>
<feature type="transmembrane region" description="Helical" evidence="2">
    <location>
        <begin position="193"/>
        <end position="214"/>
    </location>
</feature>
<feature type="compositionally biased region" description="Pro residues" evidence="1">
    <location>
        <begin position="267"/>
        <end position="278"/>
    </location>
</feature>
<reference evidence="3 4" key="1">
    <citation type="submission" date="2018-11" db="EMBL/GenBank/DDBJ databases">
        <title>Draft genome sequence of Cellulomonas takizawaensis strain TKZ-21.</title>
        <authorList>
            <person name="Yamamura H."/>
            <person name="Hayashi T."/>
            <person name="Hamada M."/>
            <person name="Serisawa Y."/>
            <person name="Matsuyama K."/>
            <person name="Nakagawa Y."/>
            <person name="Otoguro M."/>
            <person name="Yanagida F."/>
            <person name="Hayakawa M."/>
        </authorList>
    </citation>
    <scope>NUCLEOTIDE SEQUENCE [LARGE SCALE GENOMIC DNA]</scope>
    <source>
        <strain evidence="3 4">TKZ-21</strain>
    </source>
</reference>
<feature type="transmembrane region" description="Helical" evidence="2">
    <location>
        <begin position="47"/>
        <end position="66"/>
    </location>
</feature>